<protein>
    <submittedName>
        <fullName evidence="1">3-beta hydroxysteroid dehydrogenase</fullName>
    </submittedName>
</protein>
<reference evidence="1 2" key="1">
    <citation type="submission" date="2020-06" db="EMBL/GenBank/DDBJ databases">
        <authorList>
            <person name="Jo H."/>
        </authorList>
    </citation>
    <scope>NUCLEOTIDE SEQUENCE [LARGE SCALE GENOMIC DNA]</scope>
    <source>
        <strain evidence="1 2">I46</strain>
    </source>
</reference>
<name>A0A7D5IXY5_9MICO</name>
<dbReference type="EMBL" id="CP058316">
    <property type="protein sequence ID" value="QLD13182.1"/>
    <property type="molecule type" value="Genomic_DNA"/>
</dbReference>
<gene>
    <name evidence="1" type="ORF">HW566_02950</name>
</gene>
<sequence length="239" mass="25303">MAADRGHEVVPLSRRDGHDLERGTDLAAALDGVDTIVDVTGVQTLSRRRATTFFDAASRHLHQAGAAAGVGHIVALSIVGIDGVDAGYYGGKLAHERAVERGPLPFSLLRATQFHEFTEQTIARGSLGAVTVVPTARIRPVAAREVAERLVTLATGAPVGRARDLSGPRDHRLIDLVRAVLDARGMRRPAIEVRLPGAFGRAMASGRLRGTADADRAAITFTAWLDSADAARDASAPER</sequence>
<evidence type="ECO:0000313" key="2">
    <source>
        <dbReference type="Proteomes" id="UP000509638"/>
    </source>
</evidence>
<evidence type="ECO:0000313" key="1">
    <source>
        <dbReference type="EMBL" id="QLD13182.1"/>
    </source>
</evidence>
<organism evidence="1 2">
    <name type="scientific">Microbacterium oleivorans</name>
    <dbReference type="NCBI Taxonomy" id="273677"/>
    <lineage>
        <taxon>Bacteria</taxon>
        <taxon>Bacillati</taxon>
        <taxon>Actinomycetota</taxon>
        <taxon>Actinomycetes</taxon>
        <taxon>Micrococcales</taxon>
        <taxon>Microbacteriaceae</taxon>
        <taxon>Microbacterium</taxon>
    </lineage>
</organism>
<dbReference type="AlphaFoldDB" id="A0A7D5IXY5"/>
<dbReference type="SUPFAM" id="SSF51735">
    <property type="entry name" value="NAD(P)-binding Rossmann-fold domains"/>
    <property type="match status" value="1"/>
</dbReference>
<dbReference type="Gene3D" id="3.40.50.720">
    <property type="entry name" value="NAD(P)-binding Rossmann-like Domain"/>
    <property type="match status" value="1"/>
</dbReference>
<accession>A0A7D5IXY5</accession>
<dbReference type="InterPro" id="IPR036291">
    <property type="entry name" value="NAD(P)-bd_dom_sf"/>
</dbReference>
<proteinExistence type="predicted"/>
<dbReference type="Proteomes" id="UP000509638">
    <property type="component" value="Chromosome"/>
</dbReference>